<dbReference type="Pfam" id="PF00646">
    <property type="entry name" value="F-box"/>
    <property type="match status" value="1"/>
</dbReference>
<dbReference type="EMBL" id="JACGCM010000067">
    <property type="protein sequence ID" value="KAF6176602.1"/>
    <property type="molecule type" value="Genomic_DNA"/>
</dbReference>
<comment type="caution">
    <text evidence="3">The sequence shown here is derived from an EMBL/GenBank/DDBJ whole genome shotgun (WGS) entry which is preliminary data.</text>
</comment>
<dbReference type="PANTHER" id="PTHR45463">
    <property type="entry name" value="OS09G0392200 PROTEIN"/>
    <property type="match status" value="1"/>
</dbReference>
<dbReference type="OrthoDB" id="784120at2759"/>
<name>A0A7J7PBE9_9MAGN</name>
<evidence type="ECO:0008006" key="5">
    <source>
        <dbReference type="Google" id="ProtNLM"/>
    </source>
</evidence>
<dbReference type="Proteomes" id="UP000541444">
    <property type="component" value="Unassembled WGS sequence"/>
</dbReference>
<reference evidence="3 4" key="1">
    <citation type="journal article" date="2020" name="IScience">
        <title>Genome Sequencing of the Endangered Kingdonia uniflora (Circaeasteraceae, Ranunculales) Reveals Potential Mechanisms of Evolutionary Specialization.</title>
        <authorList>
            <person name="Sun Y."/>
            <person name="Deng T."/>
            <person name="Zhang A."/>
            <person name="Moore M.J."/>
            <person name="Landis J.B."/>
            <person name="Lin N."/>
            <person name="Zhang H."/>
            <person name="Zhang X."/>
            <person name="Huang J."/>
            <person name="Zhang X."/>
            <person name="Sun H."/>
            <person name="Wang H."/>
        </authorList>
    </citation>
    <scope>NUCLEOTIDE SEQUENCE [LARGE SCALE GENOMIC DNA]</scope>
    <source>
        <strain evidence="3">TB1705</strain>
        <tissue evidence="3">Leaf</tissue>
    </source>
</reference>
<accession>A0A7J7PBE9</accession>
<evidence type="ECO:0000259" key="2">
    <source>
        <dbReference type="Pfam" id="PF03478"/>
    </source>
</evidence>
<gene>
    <name evidence="3" type="ORF">GIB67_034464</name>
</gene>
<dbReference type="PANTHER" id="PTHR45463:SF8">
    <property type="entry name" value="OS09G0392200 PROTEIN"/>
    <property type="match status" value="1"/>
</dbReference>
<keyword evidence="4" id="KW-1185">Reference proteome</keyword>
<feature type="domain" description="KIB1-4 beta-propeller" evidence="2">
    <location>
        <begin position="79"/>
        <end position="214"/>
    </location>
</feature>
<protein>
    <recommendedName>
        <fullName evidence="5">F-box protein</fullName>
    </recommendedName>
</protein>
<feature type="domain" description="F-box" evidence="1">
    <location>
        <begin position="16"/>
        <end position="49"/>
    </location>
</feature>
<dbReference type="AlphaFoldDB" id="A0A7J7PBE9"/>
<dbReference type="InterPro" id="IPR001810">
    <property type="entry name" value="F-box_dom"/>
</dbReference>
<dbReference type="InterPro" id="IPR005174">
    <property type="entry name" value="KIB1-4_b-propeller"/>
</dbReference>
<evidence type="ECO:0000313" key="3">
    <source>
        <dbReference type="EMBL" id="KAF6176602.1"/>
    </source>
</evidence>
<organism evidence="3 4">
    <name type="scientific">Kingdonia uniflora</name>
    <dbReference type="NCBI Taxonomy" id="39325"/>
    <lineage>
        <taxon>Eukaryota</taxon>
        <taxon>Viridiplantae</taxon>
        <taxon>Streptophyta</taxon>
        <taxon>Embryophyta</taxon>
        <taxon>Tracheophyta</taxon>
        <taxon>Spermatophyta</taxon>
        <taxon>Magnoliopsida</taxon>
        <taxon>Ranunculales</taxon>
        <taxon>Circaeasteraceae</taxon>
        <taxon>Kingdonia</taxon>
    </lineage>
</organism>
<evidence type="ECO:0000259" key="1">
    <source>
        <dbReference type="Pfam" id="PF00646"/>
    </source>
</evidence>
<dbReference type="Pfam" id="PF03478">
    <property type="entry name" value="Beta-prop_KIB1-4"/>
    <property type="match status" value="1"/>
</dbReference>
<dbReference type="SUPFAM" id="SSF81383">
    <property type="entry name" value="F-box domain"/>
    <property type="match status" value="1"/>
</dbReference>
<dbReference type="InterPro" id="IPR036047">
    <property type="entry name" value="F-box-like_dom_sf"/>
</dbReference>
<sequence length="317" mass="36163">MQASTSDGNESPKRPWSDLPYDLLAQIVNLLLLVDLLCFRGVCKDWRCASFKASAKCTIIVVERLWFLLYGDNLHCTLYNPLEERKYTMNIPELDGMTCIASLEGWLLVYGENSLFFFCPFSRAKINLPQFPHNPQQYGHVAVFTSAPTSPDCTVGIICHIDESTMELNLLRRGDNKWDTQGHALDVKIGNIIGATFNKGMFYFLDSVDLVLGFVIGDKKWHSYVIVKLTPLTQSVDKLPFGIQRNHFQINKLKEKLGLDEGDAVYTCGTIVQSNHQFNQCIHNEELKAKGEMKMRRKGVYLQPRFFQIPPNQSWSL</sequence>
<proteinExistence type="predicted"/>
<dbReference type="Gene3D" id="1.20.1280.50">
    <property type="match status" value="1"/>
</dbReference>
<evidence type="ECO:0000313" key="4">
    <source>
        <dbReference type="Proteomes" id="UP000541444"/>
    </source>
</evidence>